<evidence type="ECO:0000259" key="2">
    <source>
        <dbReference type="Pfam" id="PF01261"/>
    </source>
</evidence>
<gene>
    <name evidence="3" type="ORF">FJY75_06405</name>
</gene>
<evidence type="ECO:0000313" key="4">
    <source>
        <dbReference type="Proteomes" id="UP000748308"/>
    </source>
</evidence>
<proteinExistence type="predicted"/>
<dbReference type="Pfam" id="PF01261">
    <property type="entry name" value="AP_endonuc_2"/>
    <property type="match status" value="1"/>
</dbReference>
<reference evidence="3" key="1">
    <citation type="submission" date="2019-03" db="EMBL/GenBank/DDBJ databases">
        <title>Lake Tanganyika Metagenome-Assembled Genomes (MAGs).</title>
        <authorList>
            <person name="Tran P."/>
        </authorList>
    </citation>
    <scope>NUCLEOTIDE SEQUENCE</scope>
    <source>
        <strain evidence="3">M_DeepCast_400m_m2_100</strain>
    </source>
</reference>
<accession>A0A937X7S9</accession>
<organism evidence="3 4">
    <name type="scientific">Eiseniibacteriota bacterium</name>
    <dbReference type="NCBI Taxonomy" id="2212470"/>
    <lineage>
        <taxon>Bacteria</taxon>
        <taxon>Candidatus Eiseniibacteriota</taxon>
    </lineage>
</organism>
<name>A0A937X7S9_UNCEI</name>
<dbReference type="PANTHER" id="PTHR12110:SF21">
    <property type="entry name" value="XYLOSE ISOMERASE-LIKE TIM BARREL DOMAIN-CONTAINING PROTEIN"/>
    <property type="match status" value="1"/>
</dbReference>
<keyword evidence="3" id="KW-0413">Isomerase</keyword>
<dbReference type="InterPro" id="IPR036237">
    <property type="entry name" value="Xyl_isomerase-like_sf"/>
</dbReference>
<dbReference type="Proteomes" id="UP000748308">
    <property type="component" value="Unassembled WGS sequence"/>
</dbReference>
<comment type="caution">
    <text evidence="3">The sequence shown here is derived from an EMBL/GenBank/DDBJ whole genome shotgun (WGS) entry which is preliminary data.</text>
</comment>
<dbReference type="SUPFAM" id="SSF51658">
    <property type="entry name" value="Xylose isomerase-like"/>
    <property type="match status" value="1"/>
</dbReference>
<feature type="compositionally biased region" description="Low complexity" evidence="1">
    <location>
        <begin position="23"/>
        <end position="49"/>
    </location>
</feature>
<dbReference type="AlphaFoldDB" id="A0A937X7S9"/>
<feature type="region of interest" description="Disordered" evidence="1">
    <location>
        <begin position="1"/>
        <end position="56"/>
    </location>
</feature>
<dbReference type="PANTHER" id="PTHR12110">
    <property type="entry name" value="HYDROXYPYRUVATE ISOMERASE"/>
    <property type="match status" value="1"/>
</dbReference>
<feature type="domain" description="Xylose isomerase-like TIM barrel" evidence="2">
    <location>
        <begin position="101"/>
        <end position="292"/>
    </location>
</feature>
<dbReference type="EMBL" id="VGIY01000129">
    <property type="protein sequence ID" value="MBM3317468.1"/>
    <property type="molecule type" value="Genomic_DNA"/>
</dbReference>
<dbReference type="InterPro" id="IPR050312">
    <property type="entry name" value="IolE/XylAMocC-like"/>
</dbReference>
<evidence type="ECO:0000313" key="3">
    <source>
        <dbReference type="EMBL" id="MBM3317468.1"/>
    </source>
</evidence>
<dbReference type="Gene3D" id="3.20.20.150">
    <property type="entry name" value="Divalent-metal-dependent TIM barrel enzymes"/>
    <property type="match status" value="1"/>
</dbReference>
<dbReference type="InterPro" id="IPR013022">
    <property type="entry name" value="Xyl_isomerase-like_TIM-brl"/>
</dbReference>
<evidence type="ECO:0000256" key="1">
    <source>
        <dbReference type="SAM" id="MobiDB-lite"/>
    </source>
</evidence>
<dbReference type="GO" id="GO:0016853">
    <property type="term" value="F:isomerase activity"/>
    <property type="evidence" value="ECO:0007669"/>
    <property type="project" value="UniProtKB-KW"/>
</dbReference>
<protein>
    <submittedName>
        <fullName evidence="3">Sugar phosphate isomerase/epimerase</fullName>
    </submittedName>
</protein>
<sequence length="327" mass="36273">MTKQDALQETAAAGQGEARAQKGAASGRSRAKKAAAAEPEPVAAAPEETPVAEEEAGGAENSMLLFPLSFPVPLAELPLAIPFLREHGLNAEVSLADTSFNADVAIRDLERLAIELRRNKIKVIAHLPHHDLKLASHDKWILKHSLEMLQEGLEIGKILGARTAIFHSGFSNHINPEEIDWWVEQCVAGLEDLVARARDEEVIVALRNTWETDETVLMRLFEAVDSPWLRFCCDVGHAACFSKFAPEEWIVQFRDRIVDLHFHDNDGALDLHQACGAGVVGFDVVYDTVRAELTEPVNITLQVSREDLLPSIQHLEECGFRFERRLG</sequence>